<dbReference type="AlphaFoldDB" id="A0A2M8EQD0"/>
<proteinExistence type="predicted"/>
<dbReference type="InterPro" id="IPR050178">
    <property type="entry name" value="AspA/AstE_fam"/>
</dbReference>
<dbReference type="GO" id="GO:0005829">
    <property type="term" value="C:cytosol"/>
    <property type="evidence" value="ECO:0007669"/>
    <property type="project" value="TreeGrafter"/>
</dbReference>
<evidence type="ECO:0008006" key="3">
    <source>
        <dbReference type="Google" id="ProtNLM"/>
    </source>
</evidence>
<evidence type="ECO:0000313" key="2">
    <source>
        <dbReference type="Proteomes" id="UP000230251"/>
    </source>
</evidence>
<protein>
    <recommendedName>
        <fullName evidence="3">Succinylglutamate desuccinylase</fullName>
    </recommendedName>
</protein>
<sequence length="351" mass="39036">MKLPSHIWHLHGAGYPNQRVVILGGTHGNERTGVEIVETFLRALELLLEGVVAIDSEGGSFQVEGLLGDLYFGIGNPEAVRQDQRGATAEQPNLNRCFDPVMLADAKQDWGDLRRARELAPFLAWADVLIDVHAVSTEAVPFVCVGRLEERHLRYLRHFPVSRVLTDPDNILAEDSKRAGEKSSGLPTTDEVVNSHGGVGFAFETGNMRDFSRLPVVISALEALLTESEVADVEWINSFMQVVRRLAAEKYFGGSWPEMPASPDVQHVFALVECVVLDDQESDFRFEMGLDMTWATVQEGQLVATYESGKLAHASQSGAVIFPANPEKRRTEKSRDNSLFHLAQEWRQISR</sequence>
<evidence type="ECO:0000313" key="1">
    <source>
        <dbReference type="EMBL" id="PJC24955.1"/>
    </source>
</evidence>
<dbReference type="SUPFAM" id="SSF53187">
    <property type="entry name" value="Zn-dependent exopeptidases"/>
    <property type="match status" value="1"/>
</dbReference>
<comment type="caution">
    <text evidence="1">The sequence shown here is derived from an EMBL/GenBank/DDBJ whole genome shotgun (WGS) entry which is preliminary data.</text>
</comment>
<accession>A0A2M8EQD0</accession>
<dbReference type="EMBL" id="PFSI01000004">
    <property type="protein sequence ID" value="PJC24955.1"/>
    <property type="molecule type" value="Genomic_DNA"/>
</dbReference>
<gene>
    <name evidence="1" type="ORF">CO057_00190</name>
</gene>
<reference evidence="2" key="1">
    <citation type="submission" date="2017-09" db="EMBL/GenBank/DDBJ databases">
        <title>Depth-based differentiation of microbial function through sediment-hosted aquifers and enrichment of novel symbionts in the deep terrestrial subsurface.</title>
        <authorList>
            <person name="Probst A.J."/>
            <person name="Ladd B."/>
            <person name="Jarett J.K."/>
            <person name="Geller-Mcgrath D.E."/>
            <person name="Sieber C.M.K."/>
            <person name="Emerson J.B."/>
            <person name="Anantharaman K."/>
            <person name="Thomas B.C."/>
            <person name="Malmstrom R."/>
            <person name="Stieglmeier M."/>
            <person name="Klingl A."/>
            <person name="Woyke T."/>
            <person name="Ryan C.M."/>
            <person name="Banfield J.F."/>
        </authorList>
    </citation>
    <scope>NUCLEOTIDE SEQUENCE [LARGE SCALE GENOMIC DNA]</scope>
</reference>
<dbReference type="Proteomes" id="UP000230251">
    <property type="component" value="Unassembled WGS sequence"/>
</dbReference>
<dbReference type="PANTHER" id="PTHR15162">
    <property type="entry name" value="ASPARTOACYLASE"/>
    <property type="match status" value="1"/>
</dbReference>
<organism evidence="1 2">
    <name type="scientific">Candidatus Uhrbacteria bacterium CG_4_9_14_0_2_um_filter_41_50</name>
    <dbReference type="NCBI Taxonomy" id="1975031"/>
    <lineage>
        <taxon>Bacteria</taxon>
        <taxon>Candidatus Uhriibacteriota</taxon>
    </lineage>
</organism>
<dbReference type="PANTHER" id="PTHR15162:SF7">
    <property type="entry name" value="SUCCINYLGLUTAMATE DESUCCINYLASE"/>
    <property type="match status" value="1"/>
</dbReference>
<dbReference type="Gene3D" id="3.40.630.10">
    <property type="entry name" value="Zn peptidases"/>
    <property type="match status" value="1"/>
</dbReference>
<name>A0A2M8EQD0_9BACT</name>